<keyword evidence="1" id="KW-0812">Transmembrane</keyword>
<feature type="transmembrane region" description="Helical" evidence="1">
    <location>
        <begin position="12"/>
        <end position="32"/>
    </location>
</feature>
<evidence type="ECO:0000256" key="1">
    <source>
        <dbReference type="SAM" id="Phobius"/>
    </source>
</evidence>
<proteinExistence type="predicted"/>
<name>A0AAE5CD55_9BACT</name>
<comment type="caution">
    <text evidence="2">The sequence shown here is derived from an EMBL/GenBank/DDBJ whole genome shotgun (WGS) entry which is preliminary data.</text>
</comment>
<accession>A0AAE5CD55</accession>
<gene>
    <name evidence="2" type="ORF">GWO12_08490</name>
</gene>
<dbReference type="Proteomes" id="UP000702544">
    <property type="component" value="Unassembled WGS sequence"/>
</dbReference>
<reference evidence="2 3" key="1">
    <citation type="submission" date="2020-01" db="EMBL/GenBank/DDBJ databases">
        <title>Genomes assembled from Gulf of Kutch pelagic sediment metagenomes.</title>
        <authorList>
            <person name="Chandrashekar M."/>
            <person name="Mahajan M.S."/>
            <person name="Dave K.J."/>
            <person name="Vatsa P."/>
            <person name="Nathani N.M."/>
        </authorList>
    </citation>
    <scope>NUCLEOTIDE SEQUENCE [LARGE SCALE GENOMIC DNA]</scope>
    <source>
        <strain evidence="2">KS3-K002</strain>
    </source>
</reference>
<protein>
    <submittedName>
        <fullName evidence="2">Uncharacterized protein</fullName>
    </submittedName>
</protein>
<sequence length="160" mass="17761">MPLLSRPLKISFTVAAIMLVAIVVVDLVRPVSPEQRLRALRRELRVQRAAADSCLEALRLEESALRSTDEKFDSLRAVIEGYEELDPRGVPADSYDAYIDAFNAYNEAIPAREEAGETLQVNWAACREIVAMHNQLADSARALAEELGVINDAVRRVPSE</sequence>
<keyword evidence="1" id="KW-1133">Transmembrane helix</keyword>
<evidence type="ECO:0000313" key="3">
    <source>
        <dbReference type="Proteomes" id="UP000702544"/>
    </source>
</evidence>
<dbReference type="AlphaFoldDB" id="A0AAE5CD55"/>
<evidence type="ECO:0000313" key="2">
    <source>
        <dbReference type="EMBL" id="NIR75134.1"/>
    </source>
</evidence>
<keyword evidence="1" id="KW-0472">Membrane</keyword>
<organism evidence="2 3">
    <name type="scientific">Candidatus Kutchimonas denitrificans</name>
    <dbReference type="NCBI Taxonomy" id="3056748"/>
    <lineage>
        <taxon>Bacteria</taxon>
        <taxon>Pseudomonadati</taxon>
        <taxon>Gemmatimonadota</taxon>
        <taxon>Gemmatimonadia</taxon>
        <taxon>Candidatus Palauibacterales</taxon>
        <taxon>Candidatus Palauibacteraceae</taxon>
        <taxon>Candidatus Kutchimonas</taxon>
    </lineage>
</organism>
<dbReference type="EMBL" id="JAACAK010000064">
    <property type="protein sequence ID" value="NIR75134.1"/>
    <property type="molecule type" value="Genomic_DNA"/>
</dbReference>